<proteinExistence type="predicted"/>
<dbReference type="RefSeq" id="WP_153862858.1">
    <property type="nucleotide sequence ID" value="NZ_WJQS01000001.1"/>
</dbReference>
<reference evidence="1 2" key="1">
    <citation type="submission" date="2019-11" db="EMBL/GenBank/DDBJ databases">
        <title>Characterisation of Fundicoccus ignavus gen. nov. sp. nov., a novel genus of the family Aerococcaceae isolated from bulk tank milk.</title>
        <authorList>
            <person name="Siebert A."/>
            <person name="Huptas C."/>
            <person name="Wenning M."/>
            <person name="Scherer S."/>
            <person name="Doll E.V."/>
        </authorList>
    </citation>
    <scope>NUCLEOTIDE SEQUENCE [LARGE SCALE GENOMIC DNA]</scope>
    <source>
        <strain evidence="1 2">WS4759</strain>
    </source>
</reference>
<evidence type="ECO:0000313" key="1">
    <source>
        <dbReference type="EMBL" id="MRI84316.1"/>
    </source>
</evidence>
<dbReference type="InterPro" id="IPR011322">
    <property type="entry name" value="N-reg_PII-like_a/b"/>
</dbReference>
<dbReference type="Pfam" id="PF06153">
    <property type="entry name" value="CdAMP_rec"/>
    <property type="match status" value="1"/>
</dbReference>
<dbReference type="SUPFAM" id="SSF54913">
    <property type="entry name" value="GlnB-like"/>
    <property type="match status" value="1"/>
</dbReference>
<sequence length="109" mass="12247">MKLVIAVVHTIDRNQLNRALVEGNFRSTKLKSSASFMREGTVSFLIGIEDAKLEDLLALIHDNTQAREEFVEEPQTGTAKFAKHRTQALEIVVGGALVIVLEVEQFYQY</sequence>
<dbReference type="Proteomes" id="UP000430975">
    <property type="component" value="Unassembled WGS sequence"/>
</dbReference>
<comment type="caution">
    <text evidence="1">The sequence shown here is derived from an EMBL/GenBank/DDBJ whole genome shotgun (WGS) entry which is preliminary data.</text>
</comment>
<dbReference type="InterPro" id="IPR010375">
    <property type="entry name" value="CdAMP_rec"/>
</dbReference>
<dbReference type="Gene3D" id="3.30.70.120">
    <property type="match status" value="1"/>
</dbReference>
<dbReference type="PANTHER" id="PTHR38456:SF1">
    <property type="entry name" value="CYCLIC DI-AMP RECEPTOR A"/>
    <property type="match status" value="1"/>
</dbReference>
<keyword evidence="2" id="KW-1185">Reference proteome</keyword>
<dbReference type="AlphaFoldDB" id="A0A6I2GAT2"/>
<dbReference type="EMBL" id="WJQS01000001">
    <property type="protein sequence ID" value="MRI84316.1"/>
    <property type="molecule type" value="Genomic_DNA"/>
</dbReference>
<organism evidence="1 2">
    <name type="scientific">Fundicoccus ignavus</name>
    <dbReference type="NCBI Taxonomy" id="2664442"/>
    <lineage>
        <taxon>Bacteria</taxon>
        <taxon>Bacillati</taxon>
        <taxon>Bacillota</taxon>
        <taxon>Bacilli</taxon>
        <taxon>Lactobacillales</taxon>
        <taxon>Aerococcaceae</taxon>
        <taxon>Fundicoccus</taxon>
    </lineage>
</organism>
<evidence type="ECO:0008006" key="3">
    <source>
        <dbReference type="Google" id="ProtNLM"/>
    </source>
</evidence>
<gene>
    <name evidence="1" type="ORF">GIY09_00165</name>
</gene>
<protein>
    <recommendedName>
        <fullName evidence="3">Transcriptional regulator</fullName>
    </recommendedName>
</protein>
<accession>A0A6I2GAT2</accession>
<name>A0A6I2GAT2_9LACT</name>
<dbReference type="InterPro" id="IPR015867">
    <property type="entry name" value="N-reg_PII/ATP_PRibTrfase_C"/>
</dbReference>
<dbReference type="PANTHER" id="PTHR38456">
    <property type="entry name" value="CYCLIC DI-AMP RECEPTOR A"/>
    <property type="match status" value="1"/>
</dbReference>
<evidence type="ECO:0000313" key="2">
    <source>
        <dbReference type="Proteomes" id="UP000430975"/>
    </source>
</evidence>